<dbReference type="GO" id="GO:0003824">
    <property type="term" value="F:catalytic activity"/>
    <property type="evidence" value="ECO:0007669"/>
    <property type="project" value="InterPro"/>
</dbReference>
<evidence type="ECO:0000259" key="2">
    <source>
        <dbReference type="Pfam" id="PF00668"/>
    </source>
</evidence>
<gene>
    <name evidence="3" type="ORF">FNL38_105244</name>
</gene>
<feature type="compositionally biased region" description="Basic and acidic residues" evidence="1">
    <location>
        <begin position="1"/>
        <end position="19"/>
    </location>
</feature>
<dbReference type="SUPFAM" id="SSF52777">
    <property type="entry name" value="CoA-dependent acyltransferases"/>
    <property type="match status" value="3"/>
</dbReference>
<dbReference type="InterPro" id="IPR023213">
    <property type="entry name" value="CAT-like_dom_sf"/>
</dbReference>
<dbReference type="GO" id="GO:0005737">
    <property type="term" value="C:cytoplasm"/>
    <property type="evidence" value="ECO:0007669"/>
    <property type="project" value="TreeGrafter"/>
</dbReference>
<dbReference type="PANTHER" id="PTHR45527:SF1">
    <property type="entry name" value="FATTY ACID SYNTHASE"/>
    <property type="match status" value="1"/>
</dbReference>
<dbReference type="GO" id="GO:0044550">
    <property type="term" value="P:secondary metabolite biosynthetic process"/>
    <property type="evidence" value="ECO:0007669"/>
    <property type="project" value="TreeGrafter"/>
</dbReference>
<dbReference type="GO" id="GO:0043041">
    <property type="term" value="P:amino acid activation for nonribosomal peptide biosynthetic process"/>
    <property type="evidence" value="ECO:0007669"/>
    <property type="project" value="TreeGrafter"/>
</dbReference>
<dbReference type="GO" id="GO:0008610">
    <property type="term" value="P:lipid biosynthetic process"/>
    <property type="evidence" value="ECO:0007669"/>
    <property type="project" value="UniProtKB-ARBA"/>
</dbReference>
<feature type="region of interest" description="Disordered" evidence="1">
    <location>
        <begin position="1"/>
        <end position="24"/>
    </location>
</feature>
<evidence type="ECO:0000313" key="3">
    <source>
        <dbReference type="EMBL" id="TYQ03094.1"/>
    </source>
</evidence>
<proteinExistence type="predicted"/>
<name>A0A652YMK8_NOCGL</name>
<dbReference type="AlphaFoldDB" id="A0A652YMK8"/>
<protein>
    <submittedName>
        <fullName evidence="3">Condensation domain-containing protein</fullName>
    </submittedName>
</protein>
<dbReference type="PANTHER" id="PTHR45527">
    <property type="entry name" value="NONRIBOSOMAL PEPTIDE SYNTHETASE"/>
    <property type="match status" value="1"/>
</dbReference>
<dbReference type="Pfam" id="PF00668">
    <property type="entry name" value="Condensation"/>
    <property type="match status" value="1"/>
</dbReference>
<dbReference type="InterPro" id="IPR001242">
    <property type="entry name" value="Condensation_dom"/>
</dbReference>
<dbReference type="EMBL" id="VNIQ01000005">
    <property type="protein sequence ID" value="TYQ03094.1"/>
    <property type="molecule type" value="Genomic_DNA"/>
</dbReference>
<reference evidence="3" key="1">
    <citation type="submission" date="2019-07" db="EMBL/GenBank/DDBJ databases">
        <title>Genomic Encyclopedia of Type Strains, Phase IV (KMG-IV): sequencing the most valuable type-strain genomes for metagenomic binning, comparative biology and taxonomic classification.</title>
        <authorList>
            <person name="Goeker M."/>
        </authorList>
    </citation>
    <scope>NUCLEOTIDE SEQUENCE</scope>
    <source>
        <strain evidence="3">DSM 44596</strain>
    </source>
</reference>
<evidence type="ECO:0000256" key="1">
    <source>
        <dbReference type="SAM" id="MobiDB-lite"/>
    </source>
</evidence>
<dbReference type="GO" id="GO:0031177">
    <property type="term" value="F:phosphopantetheine binding"/>
    <property type="evidence" value="ECO:0007669"/>
    <property type="project" value="TreeGrafter"/>
</dbReference>
<accession>A0A652YMK8</accession>
<organism evidence="3">
    <name type="scientific">Nocardia globerula</name>
    <dbReference type="NCBI Taxonomy" id="1818"/>
    <lineage>
        <taxon>Bacteria</taxon>
        <taxon>Bacillati</taxon>
        <taxon>Actinomycetota</taxon>
        <taxon>Actinomycetes</taxon>
        <taxon>Mycobacteriales</taxon>
        <taxon>Nocardiaceae</taxon>
        <taxon>Nocardia</taxon>
    </lineage>
</organism>
<feature type="domain" description="Condensation" evidence="2">
    <location>
        <begin position="94"/>
        <end position="339"/>
    </location>
</feature>
<dbReference type="Gene3D" id="3.30.559.30">
    <property type="entry name" value="Nonribosomal peptide synthetase, condensation domain"/>
    <property type="match status" value="2"/>
</dbReference>
<comment type="caution">
    <text evidence="3">The sequence shown here is derived from an EMBL/GenBank/DDBJ whole genome shotgun (WGS) entry which is preliminary data.</text>
</comment>
<sequence>MKGSSDRHCALGTSRDRRSSRQGQLTVLSPQQQELLEAQHSRPDVPLTVSHHVDVAGKLDIDTLKAASSLASREFGCRSLLPAQGVVMSHGGKRGANSFDVVDLRTESDPHTVARNWMQRESARPMDLSTDQLTQWAILVLGDEHCFWYARVHRIALDVAGCRSMMIRAAEIYTAAVRNTAPDSPHSPRTAVDTEVGYRVSKRWIQDQKYWDATLAGAPTRTSLAAETATAVALPSVRTGTVPRHVIASLEGIAEAESVSLSTVLIATFAVYLGRMTGSRDVVLRIPTPAPTSSTARVAGASASNIVPLRVMLDPHCRIGELVRAVKVELVGAIRHRRYRDQQPHRAPVLALNLFPSGITLGDARGVLHLESAGPVEDLEVTLQSHSETSGIQVDFAAHPDLYSEEILTEHHRSFCELLALIGSSDAATLVADVDPRADTTPDSAGLQARNLEYWCEALSTPAPTLGLLPMLAGERSSAPVVISPQLYRRLESLAASMCTSMFVLYHAAVAGLLRRRGSASEVSIGVPLRGYGAPHPDNFASMYAHHVVLRLTIDTAESLTRLIERTDDAVVDALIHADIRLSAVAAALGERRSLDYGPLFRTLVFAQSPMDTHPRFRAVMGGVPVGFELADMPELYISLPSQTGSSRAVGYVNCIAPPTEARDLAFRFQRILRAMVDDSRLTLEAVDLAHKDL</sequence>
<dbReference type="Gene3D" id="3.30.559.10">
    <property type="entry name" value="Chloramphenicol acetyltransferase-like domain"/>
    <property type="match status" value="1"/>
</dbReference>